<evidence type="ECO:0000259" key="3">
    <source>
        <dbReference type="PROSITE" id="PS51186"/>
    </source>
</evidence>
<dbReference type="InterPro" id="IPR016181">
    <property type="entry name" value="Acyl_CoA_acyltransferase"/>
</dbReference>
<keyword evidence="1" id="KW-0808">Transferase</keyword>
<dbReference type="Proteomes" id="UP000832097">
    <property type="component" value="Chromosome"/>
</dbReference>
<dbReference type="InterPro" id="IPR000182">
    <property type="entry name" value="GNAT_dom"/>
</dbReference>
<organism evidence="4 5">
    <name type="scientific">Agromyces larvae</name>
    <dbReference type="NCBI Taxonomy" id="2929802"/>
    <lineage>
        <taxon>Bacteria</taxon>
        <taxon>Bacillati</taxon>
        <taxon>Actinomycetota</taxon>
        <taxon>Actinomycetes</taxon>
        <taxon>Micrococcales</taxon>
        <taxon>Microbacteriaceae</taxon>
        <taxon>Agromyces</taxon>
    </lineage>
</organism>
<evidence type="ECO:0000313" key="5">
    <source>
        <dbReference type="Proteomes" id="UP000832097"/>
    </source>
</evidence>
<evidence type="ECO:0000256" key="2">
    <source>
        <dbReference type="ARBA" id="ARBA00023315"/>
    </source>
</evidence>
<dbReference type="InterPro" id="IPR050832">
    <property type="entry name" value="Bact_Acetyltransf"/>
</dbReference>
<accession>A0ABY4BXJ5</accession>
<gene>
    <name evidence="4" type="ORF">MTO99_17620</name>
</gene>
<name>A0ABY4BXJ5_9MICO</name>
<keyword evidence="5" id="KW-1185">Reference proteome</keyword>
<dbReference type="Gene3D" id="3.40.630.30">
    <property type="match status" value="1"/>
</dbReference>
<proteinExistence type="predicted"/>
<reference evidence="4 5" key="1">
    <citation type="submission" date="2022-03" db="EMBL/GenBank/DDBJ databases">
        <title>Mucilaginibacter sp. isolated from the gut of Protaetia brevitarsis seulensis larvae.</title>
        <authorList>
            <person name="Won M."/>
            <person name="Kim S.-J."/>
            <person name="Kwon S.-W."/>
        </authorList>
    </citation>
    <scope>NUCLEOTIDE SEQUENCE [LARGE SCALE GENOMIC DNA]</scope>
    <source>
        <strain evidence="4 5">CFWR-12</strain>
    </source>
</reference>
<dbReference type="SUPFAM" id="SSF55729">
    <property type="entry name" value="Acyl-CoA N-acyltransferases (Nat)"/>
    <property type="match status" value="1"/>
</dbReference>
<evidence type="ECO:0000256" key="1">
    <source>
        <dbReference type="ARBA" id="ARBA00022679"/>
    </source>
</evidence>
<dbReference type="RefSeq" id="WP_243555434.1">
    <property type="nucleotide sequence ID" value="NZ_CP094528.1"/>
</dbReference>
<sequence length="187" mass="20098">MTGFHVRRATADDATALAEVAAVTFPLACPPTTTDAAKQAFIAAHLTAERFAEYLADPARLLFLAEDGEGALGYTMLVFGEPGDPDVGAAISLRPTVELSKCYTLPRAHGSGAASRLMTASLTALAELADRPVGVWLGVNQQNERAQRFYRKHGFERVGVKRFLVGDRWEDDFVYERGLGQVAVAAG</sequence>
<dbReference type="PANTHER" id="PTHR43877">
    <property type="entry name" value="AMINOALKYLPHOSPHONATE N-ACETYLTRANSFERASE-RELATED-RELATED"/>
    <property type="match status" value="1"/>
</dbReference>
<dbReference type="PROSITE" id="PS51186">
    <property type="entry name" value="GNAT"/>
    <property type="match status" value="1"/>
</dbReference>
<dbReference type="EMBL" id="CP094528">
    <property type="protein sequence ID" value="UOE43955.1"/>
    <property type="molecule type" value="Genomic_DNA"/>
</dbReference>
<keyword evidence="2" id="KW-0012">Acyltransferase</keyword>
<feature type="domain" description="N-acetyltransferase" evidence="3">
    <location>
        <begin position="4"/>
        <end position="180"/>
    </location>
</feature>
<dbReference type="Pfam" id="PF00583">
    <property type="entry name" value="Acetyltransf_1"/>
    <property type="match status" value="1"/>
</dbReference>
<evidence type="ECO:0000313" key="4">
    <source>
        <dbReference type="EMBL" id="UOE43955.1"/>
    </source>
</evidence>
<protein>
    <submittedName>
        <fullName evidence="4">GNAT family N-acetyltransferase</fullName>
    </submittedName>
</protein>